<dbReference type="EMBL" id="JAAIYP010000011">
    <property type="protein sequence ID" value="NFV79175.1"/>
    <property type="molecule type" value="Genomic_DNA"/>
</dbReference>
<dbReference type="GO" id="GO:0016787">
    <property type="term" value="F:hydrolase activity"/>
    <property type="evidence" value="ECO:0007669"/>
    <property type="project" value="UniProtKB-KW"/>
</dbReference>
<protein>
    <submittedName>
        <fullName evidence="2">Alpha/beta hydrolase</fullName>
    </submittedName>
</protein>
<gene>
    <name evidence="2" type="ORF">G4223_03480</name>
</gene>
<dbReference type="AlphaFoldDB" id="A0A7C9UXH6"/>
<keyword evidence="2" id="KW-0378">Hydrolase</keyword>
<dbReference type="InterPro" id="IPR029058">
    <property type="entry name" value="AB_hydrolase_fold"/>
</dbReference>
<dbReference type="Proteomes" id="UP000480684">
    <property type="component" value="Unassembled WGS sequence"/>
</dbReference>
<evidence type="ECO:0000313" key="3">
    <source>
        <dbReference type="Proteomes" id="UP000480684"/>
    </source>
</evidence>
<proteinExistence type="predicted"/>
<comment type="caution">
    <text evidence="2">The sequence shown here is derived from an EMBL/GenBank/DDBJ whole genome shotgun (WGS) entry which is preliminary data.</text>
</comment>
<keyword evidence="3" id="KW-1185">Reference proteome</keyword>
<evidence type="ECO:0000313" key="2">
    <source>
        <dbReference type="EMBL" id="NFV79175.1"/>
    </source>
</evidence>
<dbReference type="Gene3D" id="3.40.50.1820">
    <property type="entry name" value="alpha/beta hydrolase"/>
    <property type="match status" value="1"/>
</dbReference>
<dbReference type="PANTHER" id="PTHR42103">
    <property type="entry name" value="ALPHA/BETA-HYDROLASES SUPERFAMILY PROTEIN"/>
    <property type="match status" value="1"/>
</dbReference>
<dbReference type="PANTHER" id="PTHR42103:SF2">
    <property type="entry name" value="AB HYDROLASE-1 DOMAIN-CONTAINING PROTEIN"/>
    <property type="match status" value="1"/>
</dbReference>
<reference evidence="2 3" key="1">
    <citation type="submission" date="2020-02" db="EMBL/GenBank/DDBJ databases">
        <authorList>
            <person name="Dziuba M."/>
            <person name="Kuznetsov B."/>
            <person name="Mardanov A."/>
            <person name="Ravin N."/>
            <person name="Grouzdev D."/>
        </authorList>
    </citation>
    <scope>NUCLEOTIDE SEQUENCE [LARGE SCALE GENOMIC DNA]</scope>
    <source>
        <strain evidence="2 3">SpK</strain>
    </source>
</reference>
<organism evidence="2 3">
    <name type="scientific">Magnetospirillum aberrantis SpK</name>
    <dbReference type="NCBI Taxonomy" id="908842"/>
    <lineage>
        <taxon>Bacteria</taxon>
        <taxon>Pseudomonadati</taxon>
        <taxon>Pseudomonadota</taxon>
        <taxon>Alphaproteobacteria</taxon>
        <taxon>Rhodospirillales</taxon>
        <taxon>Rhodospirillaceae</taxon>
        <taxon>Magnetospirillum</taxon>
    </lineage>
</organism>
<evidence type="ECO:0000259" key="1">
    <source>
        <dbReference type="Pfam" id="PF02129"/>
    </source>
</evidence>
<sequence length="229" mass="24888">MPEVIFNGPDGRLEGRYHHSKLPNAPVALLLHPHSQHGGTMNNKVVYTLYHAFVRKGFSTLRFNFRGVGRSQGKFDNGQGELSDAASALDWMQTYNPNASACWVGGFSFGAWIGMQLLMRRPEIDGFVSVAPPANAYDFTFLAPCPSSGLIVHGTADDVVPEASVSKLATKLGTQKNIRVKYRQVEGANHFFGAHLDPLNEVVDQYLSEAIADRPSTPMAESALVAAAN</sequence>
<dbReference type="InterPro" id="IPR000383">
    <property type="entry name" value="Xaa-Pro-like_dom"/>
</dbReference>
<feature type="domain" description="Xaa-Pro dipeptidyl-peptidase-like" evidence="1">
    <location>
        <begin position="25"/>
        <end position="177"/>
    </location>
</feature>
<dbReference type="Pfam" id="PF02129">
    <property type="entry name" value="Peptidase_S15"/>
    <property type="match status" value="1"/>
</dbReference>
<dbReference type="RefSeq" id="WP_163675062.1">
    <property type="nucleotide sequence ID" value="NZ_JAAIYP010000011.1"/>
</dbReference>
<name>A0A7C9UXH6_9PROT</name>
<accession>A0A7C9UXH6</accession>
<dbReference type="SUPFAM" id="SSF53474">
    <property type="entry name" value="alpha/beta-Hydrolases"/>
    <property type="match status" value="1"/>
</dbReference>